<dbReference type="SUPFAM" id="SSF57701">
    <property type="entry name" value="Zn2/Cys6 DNA-binding domain"/>
    <property type="match status" value="1"/>
</dbReference>
<dbReference type="GO" id="GO:0000981">
    <property type="term" value="F:DNA-binding transcription factor activity, RNA polymerase II-specific"/>
    <property type="evidence" value="ECO:0007669"/>
    <property type="project" value="InterPro"/>
</dbReference>
<dbReference type="InterPro" id="IPR052400">
    <property type="entry name" value="Zn2-C6_fungal_TF"/>
</dbReference>
<comment type="caution">
    <text evidence="3">The sequence shown here is derived from an EMBL/GenBank/DDBJ whole genome shotgun (WGS) entry which is preliminary data.</text>
</comment>
<evidence type="ECO:0000256" key="1">
    <source>
        <dbReference type="ARBA" id="ARBA00023242"/>
    </source>
</evidence>
<dbReference type="CDD" id="cd00067">
    <property type="entry name" value="GAL4"/>
    <property type="match status" value="1"/>
</dbReference>
<keyword evidence="1" id="KW-0539">Nucleus</keyword>
<dbReference type="InterPro" id="IPR021858">
    <property type="entry name" value="Fun_TF"/>
</dbReference>
<dbReference type="PROSITE" id="PS50048">
    <property type="entry name" value="ZN2_CY6_FUNGAL_2"/>
    <property type="match status" value="1"/>
</dbReference>
<dbReference type="Pfam" id="PF11951">
    <property type="entry name" value="Fungal_trans_2"/>
    <property type="match status" value="1"/>
</dbReference>
<feature type="domain" description="Zn(2)-C6 fungal-type" evidence="2">
    <location>
        <begin position="19"/>
        <end position="49"/>
    </location>
</feature>
<dbReference type="SMART" id="SM00066">
    <property type="entry name" value="GAL4"/>
    <property type="match status" value="1"/>
</dbReference>
<evidence type="ECO:0000259" key="2">
    <source>
        <dbReference type="PROSITE" id="PS50048"/>
    </source>
</evidence>
<dbReference type="InterPro" id="IPR001138">
    <property type="entry name" value="Zn2Cys6_DnaBD"/>
</dbReference>
<protein>
    <recommendedName>
        <fullName evidence="2">Zn(2)-C6 fungal-type domain-containing protein</fullName>
    </recommendedName>
</protein>
<keyword evidence="4" id="KW-1185">Reference proteome</keyword>
<evidence type="ECO:0000313" key="4">
    <source>
        <dbReference type="Proteomes" id="UP000799444"/>
    </source>
</evidence>
<dbReference type="InterPro" id="IPR036864">
    <property type="entry name" value="Zn2-C6_fun-type_DNA-bd_sf"/>
</dbReference>
<dbReference type="PANTHER" id="PTHR47657:SF12">
    <property type="entry name" value="ZN(II)2CYS6 TRANSCRIPTION FACTOR (EUROFUNG)"/>
    <property type="match status" value="1"/>
</dbReference>
<name>A0A9P4V2K6_9PLEO</name>
<organism evidence="3 4">
    <name type="scientific">Polyplosphaeria fusca</name>
    <dbReference type="NCBI Taxonomy" id="682080"/>
    <lineage>
        <taxon>Eukaryota</taxon>
        <taxon>Fungi</taxon>
        <taxon>Dikarya</taxon>
        <taxon>Ascomycota</taxon>
        <taxon>Pezizomycotina</taxon>
        <taxon>Dothideomycetes</taxon>
        <taxon>Pleosporomycetidae</taxon>
        <taxon>Pleosporales</taxon>
        <taxon>Tetraplosphaeriaceae</taxon>
        <taxon>Polyplosphaeria</taxon>
    </lineage>
</organism>
<dbReference type="EMBL" id="ML996133">
    <property type="protein sequence ID" value="KAF2735704.1"/>
    <property type="molecule type" value="Genomic_DNA"/>
</dbReference>
<dbReference type="AlphaFoldDB" id="A0A9P4V2K6"/>
<dbReference type="GO" id="GO:0008270">
    <property type="term" value="F:zinc ion binding"/>
    <property type="evidence" value="ECO:0007669"/>
    <property type="project" value="InterPro"/>
</dbReference>
<evidence type="ECO:0000313" key="3">
    <source>
        <dbReference type="EMBL" id="KAF2735704.1"/>
    </source>
</evidence>
<sequence length="549" mass="61715">MAGPGGGPSRRSHTKSRKGCKTCKKRHIRCDETFPQCRNCTKHQVRCDYMDSPTAMMPESPKSPQQPNLLWTPEIDATISLWQQTGEFPFPELRVYPQPQWRALAKTDLRLIHHISSISNEMFRNRTSKLTIWTDMMPKFLSIAATYPFVMHSILAFSASHLAWISQSSETRNLAFQHAGVALKGLHEGIAHFTKSNSDAVLASSLLLAWQATDWRGWASLITGTKTVIQAMQSWRHESMFADYIAEHSPMPNKNFMNPISSPTSHEARREHLNVLTDIHGSLQRLQPYLSRHDQESKWVDQLRGYVERLRASSPPQTAEEQFSQLYALRKWLFWVPISLLAAKRGDVTVLVVLAHFYATAVALEPMYPDVGSVFCAQLSLQPLDEIIQIVQGYQDQRYDQRTQAISYLIQFPSDMARSYQSRRDWARQQAGEASPVQQSPYGLETLNLDIGNQLAQYSYPPSLSPAFAPSPLTFIPPGMTSGQTSPYLEVPRTTVDGYVGSSYASPLGSPAAVLPPYSVPEEHVFNFGMPPAMGYHPSGFVAATPIWT</sequence>
<dbReference type="PROSITE" id="PS00463">
    <property type="entry name" value="ZN2_CY6_FUNGAL_1"/>
    <property type="match status" value="1"/>
</dbReference>
<dbReference type="Gene3D" id="4.10.240.10">
    <property type="entry name" value="Zn(2)-C6 fungal-type DNA-binding domain"/>
    <property type="match status" value="1"/>
</dbReference>
<proteinExistence type="predicted"/>
<dbReference type="OrthoDB" id="1924260at2759"/>
<accession>A0A9P4V2K6</accession>
<dbReference type="Pfam" id="PF00172">
    <property type="entry name" value="Zn_clus"/>
    <property type="match status" value="1"/>
</dbReference>
<dbReference type="Proteomes" id="UP000799444">
    <property type="component" value="Unassembled WGS sequence"/>
</dbReference>
<gene>
    <name evidence="3" type="ORF">EJ04DRAFT_434624</name>
</gene>
<reference evidence="3" key="1">
    <citation type="journal article" date="2020" name="Stud. Mycol.">
        <title>101 Dothideomycetes genomes: a test case for predicting lifestyles and emergence of pathogens.</title>
        <authorList>
            <person name="Haridas S."/>
            <person name="Albert R."/>
            <person name="Binder M."/>
            <person name="Bloem J."/>
            <person name="Labutti K."/>
            <person name="Salamov A."/>
            <person name="Andreopoulos B."/>
            <person name="Baker S."/>
            <person name="Barry K."/>
            <person name="Bills G."/>
            <person name="Bluhm B."/>
            <person name="Cannon C."/>
            <person name="Castanera R."/>
            <person name="Culley D."/>
            <person name="Daum C."/>
            <person name="Ezra D."/>
            <person name="Gonzalez J."/>
            <person name="Henrissat B."/>
            <person name="Kuo A."/>
            <person name="Liang C."/>
            <person name="Lipzen A."/>
            <person name="Lutzoni F."/>
            <person name="Magnuson J."/>
            <person name="Mondo S."/>
            <person name="Nolan M."/>
            <person name="Ohm R."/>
            <person name="Pangilinan J."/>
            <person name="Park H.-J."/>
            <person name="Ramirez L."/>
            <person name="Alfaro M."/>
            <person name="Sun H."/>
            <person name="Tritt A."/>
            <person name="Yoshinaga Y."/>
            <person name="Zwiers L.-H."/>
            <person name="Turgeon B."/>
            <person name="Goodwin S."/>
            <person name="Spatafora J."/>
            <person name="Crous P."/>
            <person name="Grigoriev I."/>
        </authorList>
    </citation>
    <scope>NUCLEOTIDE SEQUENCE</scope>
    <source>
        <strain evidence="3">CBS 125425</strain>
    </source>
</reference>
<dbReference type="PANTHER" id="PTHR47657">
    <property type="entry name" value="STEROL REGULATORY ELEMENT-BINDING PROTEIN ECM22"/>
    <property type="match status" value="1"/>
</dbReference>